<sequence length="261" mass="29056">MSEEKKSHFVLVHGPCHGAWCWYKVKPLLEAAGHRVTAIDLAASGVNTNLSSITEVFSCDQYTEPLLKFLSSLPCEEKVVLVSQSTGGLSVAIAMDTFPQKISVAVFATSFLPDTTNSPAYVVDKFFQSAPPEAWLGTEFVPYGKDGVSMSFSPEFVKQALYTSSTKEDAELTLLVKRPGSLFINELKRREKFSEERYGSVPRAYIVCKDDKALTEEYQRWMIGNYSVDFVSDIEGADHIPMISQPELLSERILEIGQKFA</sequence>
<dbReference type="FunFam" id="3.40.50.1820:FF:000051">
    <property type="entry name" value="(S)-hydroxynitrile lyase"/>
    <property type="match status" value="1"/>
</dbReference>
<dbReference type="OrthoDB" id="408373at2759"/>
<accession>A0A6D2J2A6</accession>
<dbReference type="SUPFAM" id="SSF53474">
    <property type="entry name" value="alpha/beta-Hydrolases"/>
    <property type="match status" value="1"/>
</dbReference>
<dbReference type="InterPro" id="IPR000073">
    <property type="entry name" value="AB_hydrolase_1"/>
</dbReference>
<dbReference type="GO" id="GO:0080032">
    <property type="term" value="F:methyl jasmonate esterase activity"/>
    <property type="evidence" value="ECO:0007669"/>
    <property type="project" value="TreeGrafter"/>
</dbReference>
<reference evidence="2" key="1">
    <citation type="submission" date="2020-01" db="EMBL/GenBank/DDBJ databases">
        <authorList>
            <person name="Mishra B."/>
        </authorList>
    </citation>
    <scope>NUCLEOTIDE SEQUENCE [LARGE SCALE GENOMIC DNA]</scope>
</reference>
<dbReference type="GO" id="GO:0080031">
    <property type="term" value="F:methyl salicylate esterase activity"/>
    <property type="evidence" value="ECO:0007669"/>
    <property type="project" value="TreeGrafter"/>
</dbReference>
<dbReference type="EMBL" id="CACVBM020001129">
    <property type="protein sequence ID" value="CAA7033194.1"/>
    <property type="molecule type" value="Genomic_DNA"/>
</dbReference>
<dbReference type="GO" id="GO:0009696">
    <property type="term" value="P:salicylic acid metabolic process"/>
    <property type="evidence" value="ECO:0007669"/>
    <property type="project" value="TreeGrafter"/>
</dbReference>
<protein>
    <recommendedName>
        <fullName evidence="1">AB hydrolase-1 domain-containing protein</fullName>
    </recommendedName>
</protein>
<dbReference type="InterPro" id="IPR029058">
    <property type="entry name" value="AB_hydrolase_fold"/>
</dbReference>
<organism evidence="2 3">
    <name type="scientific">Microthlaspi erraticum</name>
    <dbReference type="NCBI Taxonomy" id="1685480"/>
    <lineage>
        <taxon>Eukaryota</taxon>
        <taxon>Viridiplantae</taxon>
        <taxon>Streptophyta</taxon>
        <taxon>Embryophyta</taxon>
        <taxon>Tracheophyta</taxon>
        <taxon>Spermatophyta</taxon>
        <taxon>Magnoliopsida</taxon>
        <taxon>eudicotyledons</taxon>
        <taxon>Gunneridae</taxon>
        <taxon>Pentapetalae</taxon>
        <taxon>rosids</taxon>
        <taxon>malvids</taxon>
        <taxon>Brassicales</taxon>
        <taxon>Brassicaceae</taxon>
        <taxon>Coluteocarpeae</taxon>
        <taxon>Microthlaspi</taxon>
    </lineage>
</organism>
<dbReference type="PANTHER" id="PTHR10992">
    <property type="entry name" value="METHYLESTERASE FAMILY MEMBER"/>
    <property type="match status" value="1"/>
</dbReference>
<name>A0A6D2J2A6_9BRAS</name>
<gene>
    <name evidence="2" type="ORF">MERR_LOCUS20429</name>
</gene>
<proteinExistence type="predicted"/>
<feature type="domain" description="AB hydrolase-1" evidence="1">
    <location>
        <begin position="9"/>
        <end position="250"/>
    </location>
</feature>
<dbReference type="AlphaFoldDB" id="A0A6D2J2A6"/>
<evidence type="ECO:0000313" key="3">
    <source>
        <dbReference type="Proteomes" id="UP000467841"/>
    </source>
</evidence>
<dbReference type="Pfam" id="PF12697">
    <property type="entry name" value="Abhydrolase_6"/>
    <property type="match status" value="1"/>
</dbReference>
<dbReference type="PANTHER" id="PTHR10992:SF1081">
    <property type="entry name" value="METHYLESTERASE 2-RELATED"/>
    <property type="match status" value="1"/>
</dbReference>
<dbReference type="InterPro" id="IPR045889">
    <property type="entry name" value="MES/HNL"/>
</dbReference>
<dbReference type="Gene3D" id="3.40.50.1820">
    <property type="entry name" value="alpha/beta hydrolase"/>
    <property type="match status" value="1"/>
</dbReference>
<dbReference type="Proteomes" id="UP000467841">
    <property type="component" value="Unassembled WGS sequence"/>
</dbReference>
<evidence type="ECO:0000313" key="2">
    <source>
        <dbReference type="EMBL" id="CAA7033194.1"/>
    </source>
</evidence>
<comment type="caution">
    <text evidence="2">The sequence shown here is derived from an EMBL/GenBank/DDBJ whole genome shotgun (WGS) entry which is preliminary data.</text>
</comment>
<dbReference type="GO" id="GO:0009694">
    <property type="term" value="P:jasmonic acid metabolic process"/>
    <property type="evidence" value="ECO:0007669"/>
    <property type="project" value="TreeGrafter"/>
</dbReference>
<dbReference type="GO" id="GO:0080030">
    <property type="term" value="F:methyl indole-3-acetate esterase activity"/>
    <property type="evidence" value="ECO:0007669"/>
    <property type="project" value="TreeGrafter"/>
</dbReference>
<evidence type="ECO:0000259" key="1">
    <source>
        <dbReference type="Pfam" id="PF12697"/>
    </source>
</evidence>
<keyword evidence="3" id="KW-1185">Reference proteome</keyword>